<evidence type="ECO:0000256" key="8">
    <source>
        <dbReference type="ARBA" id="ARBA00039689"/>
    </source>
</evidence>
<keyword evidence="1" id="KW-1003">Cell membrane</keyword>
<evidence type="ECO:0000256" key="9">
    <source>
        <dbReference type="SAM" id="MobiDB-lite"/>
    </source>
</evidence>
<keyword evidence="4" id="KW-0472">Membrane</keyword>
<name>A0A8B9LPS2_ASTMX</name>
<proteinExistence type="inferred from homology"/>
<comment type="similarity">
    <text evidence="7">Belongs to the HEM-1/HEM-2 family.</text>
</comment>
<evidence type="ECO:0000256" key="3">
    <source>
        <dbReference type="ARBA" id="ARBA00022989"/>
    </source>
</evidence>
<dbReference type="GO" id="GO:0048812">
    <property type="term" value="P:neuron projection morphogenesis"/>
    <property type="evidence" value="ECO:0007669"/>
    <property type="project" value="TreeGrafter"/>
</dbReference>
<dbReference type="GO" id="GO:0030031">
    <property type="term" value="P:cell projection assembly"/>
    <property type="evidence" value="ECO:0007669"/>
    <property type="project" value="TreeGrafter"/>
</dbReference>
<evidence type="ECO:0000256" key="2">
    <source>
        <dbReference type="ARBA" id="ARBA00022692"/>
    </source>
</evidence>
<evidence type="ECO:0000256" key="4">
    <source>
        <dbReference type="ARBA" id="ARBA00023136"/>
    </source>
</evidence>
<dbReference type="GO" id="GO:0031258">
    <property type="term" value="C:lamellipodium membrane"/>
    <property type="evidence" value="ECO:0007669"/>
    <property type="project" value="UniProtKB-SubCell"/>
</dbReference>
<organism evidence="10 11">
    <name type="scientific">Astyanax mexicanus</name>
    <name type="common">Blind cave fish</name>
    <name type="synonym">Astyanax fasciatus mexicanus</name>
    <dbReference type="NCBI Taxonomy" id="7994"/>
    <lineage>
        <taxon>Eukaryota</taxon>
        <taxon>Metazoa</taxon>
        <taxon>Chordata</taxon>
        <taxon>Craniata</taxon>
        <taxon>Vertebrata</taxon>
        <taxon>Euteleostomi</taxon>
        <taxon>Actinopterygii</taxon>
        <taxon>Neopterygii</taxon>
        <taxon>Teleostei</taxon>
        <taxon>Ostariophysi</taxon>
        <taxon>Characiformes</taxon>
        <taxon>Characoidei</taxon>
        <taxon>Acestrorhamphidae</taxon>
        <taxon>Acestrorhamphinae</taxon>
        <taxon>Astyanax</taxon>
    </lineage>
</organism>
<feature type="region of interest" description="Disordered" evidence="9">
    <location>
        <begin position="531"/>
        <end position="556"/>
    </location>
</feature>
<dbReference type="GO" id="GO:0030866">
    <property type="term" value="P:cortical actin cytoskeleton organization"/>
    <property type="evidence" value="ECO:0007669"/>
    <property type="project" value="TreeGrafter"/>
</dbReference>
<dbReference type="PANTHER" id="PTHR12093">
    <property type="entry name" value="NCK-ASSOCIATED PROTEIN 1"/>
    <property type="match status" value="1"/>
</dbReference>
<dbReference type="Ensembl" id="ENSAMXT00005058449.1">
    <property type="protein sequence ID" value="ENSAMXP00005054047.1"/>
    <property type="gene ID" value="ENSAMXG00005024061.1"/>
</dbReference>
<dbReference type="AlphaFoldDB" id="A0A8B9LPS2"/>
<evidence type="ECO:0000313" key="11">
    <source>
        <dbReference type="Proteomes" id="UP000694621"/>
    </source>
</evidence>
<reference evidence="10" key="1">
    <citation type="submission" date="2025-08" db="UniProtKB">
        <authorList>
            <consortium name="Ensembl"/>
        </authorList>
    </citation>
    <scope>IDENTIFICATION</scope>
</reference>
<dbReference type="GO" id="GO:0016477">
    <property type="term" value="P:cell migration"/>
    <property type="evidence" value="ECO:0007669"/>
    <property type="project" value="TreeGrafter"/>
</dbReference>
<dbReference type="PANTHER" id="PTHR12093:SF11">
    <property type="entry name" value="NCK-ASSOCIATED PROTEIN 1"/>
    <property type="match status" value="1"/>
</dbReference>
<keyword evidence="2" id="KW-0812">Transmembrane</keyword>
<evidence type="ECO:0000256" key="1">
    <source>
        <dbReference type="ARBA" id="ARBA00022475"/>
    </source>
</evidence>
<evidence type="ECO:0000256" key="5">
    <source>
        <dbReference type="ARBA" id="ARBA00023273"/>
    </source>
</evidence>
<sequence>MLTRIYNIKKQGQVWKACGDPKAKPSYLIDRNLESAVKFIVRKFPAVETRNNNQQLAQLQKEKSEILKNLALYYFTFVDVMEFKVRDGGCDNNSTVNFDLTKNYLDLVVTYTTLMMLLSRIEERKAIIGLYNYAHEMTHGASDREYPRLGQMIVDYENPLKKMMEEFVPHGKSLSDALVSLQMVYPRRNLSADQWRNAQLLSLISAPSTMLNPAQSDTMPCEYLSLDTMEKWIVCKSYCISSVLCRGSMHRERRKFLRSALKELATVLADQPGLLGPKALFVFMALSFARDEIIWLLRHADNIQKKSTDDFIDKHIAELIFYMEELRAHVRKYGPVMQRYYVQYLSGFDAVVLNELNLSVCPEDESIIMSSFVNTMTSLRVKQGTAYTSVSKASLGISDHRELGKMMNTIIFHTKMVDSLVEMLVETSDLSIFCFYSRAFEKMFQQCLELPSQSRYSICFPLLCTHFMSCTHELCPEERHHIGDRSLSLCNMFLDEMAKQARNLITDICTEQCTLSDQLLPKHCAKTISQAVNKKSKKQTGKKGEPEREKPGVESMRKNRLLVTNLDKLHTALSELCFSINYVPNMVVWEHTFTPREYLTSHLEIRFTKSIVGMTMYNQATQEIAKPSELLTSVRAYMTVLQSIENYVQIDITRVFNNVLLQQTQHLDSHGEPTITSLYTNWYLETLLRQVSNGHIAYFPAMKAFVNLPTENELTFNAEEYSDISEMRSLSELLGPYGMKFLSESLMWHISSQVAELKKLVVENVEVLTQMRTSFDKPDHMAALFKRLTCDVLKRMTIIGVILSFRSLAQEALRDVSEKTHAFLSPFVSQVAMNVYELSSAAGLPCEIDPALVVALSSQKSENISPEEEYKIACLLMVFVAVSLPTLASNVMSQYSPAIEGHCNNIHCLAKAINQIAAALFTIHKGSIEDRLKEFLLASSSLLKIGQETDKTTTRNRESVYLLLDMIVQESPFLTMDLLESCFPYVLLRNAYHAVYKQSVSASA</sequence>
<dbReference type="Pfam" id="PF09735">
    <property type="entry name" value="Nckap1"/>
    <property type="match status" value="2"/>
</dbReference>
<evidence type="ECO:0000256" key="6">
    <source>
        <dbReference type="ARBA" id="ARBA00037839"/>
    </source>
</evidence>
<feature type="compositionally biased region" description="Basic and acidic residues" evidence="9">
    <location>
        <begin position="542"/>
        <end position="556"/>
    </location>
</feature>
<keyword evidence="5" id="KW-0966">Cell projection</keyword>
<dbReference type="InterPro" id="IPR019137">
    <property type="entry name" value="Nck-associated_protein-1"/>
</dbReference>
<keyword evidence="3" id="KW-1133">Transmembrane helix</keyword>
<evidence type="ECO:0000256" key="7">
    <source>
        <dbReference type="ARBA" id="ARBA00037947"/>
    </source>
</evidence>
<dbReference type="GO" id="GO:0031209">
    <property type="term" value="C:SCAR complex"/>
    <property type="evidence" value="ECO:0007669"/>
    <property type="project" value="TreeGrafter"/>
</dbReference>
<accession>A0A8B9LPS2</accession>
<evidence type="ECO:0000313" key="10">
    <source>
        <dbReference type="Ensembl" id="ENSAMXP00005054047.1"/>
    </source>
</evidence>
<protein>
    <recommendedName>
        <fullName evidence="8">Nck-associated protein 1</fullName>
    </recommendedName>
</protein>
<dbReference type="Proteomes" id="UP000694621">
    <property type="component" value="Unplaced"/>
</dbReference>
<comment type="subcellular location">
    <subcellularLocation>
        <location evidence="6">Cell projection</location>
        <location evidence="6">Lamellipodium membrane</location>
        <topology evidence="6">Single-pass membrane protein</topology>
        <orientation evidence="6">Cytoplasmic side</orientation>
    </subcellularLocation>
</comment>